<name>A0A218XPP4_PUNGR</name>
<keyword evidence="7" id="KW-0238">DNA-binding</keyword>
<evidence type="ECO:0000256" key="3">
    <source>
        <dbReference type="SAM" id="MobiDB-lite"/>
    </source>
</evidence>
<reference evidence="5" key="1">
    <citation type="journal article" date="2017" name="Plant J.">
        <title>The pomegranate (Punica granatum L.) genome and the genomics of punicalagin biosynthesis.</title>
        <authorList>
            <person name="Qin G."/>
            <person name="Xu C."/>
            <person name="Ming R."/>
            <person name="Tang H."/>
            <person name="Guyot R."/>
            <person name="Kramer E.M."/>
            <person name="Hu Y."/>
            <person name="Yi X."/>
            <person name="Qi Y."/>
            <person name="Xu X."/>
            <person name="Gao Z."/>
            <person name="Pan H."/>
            <person name="Jian J."/>
            <person name="Tian Y."/>
            <person name="Yue Z."/>
            <person name="Xu Y."/>
        </authorList>
    </citation>
    <scope>NUCLEOTIDE SEQUENCE [LARGE SCALE GENOMIC DNA]</scope>
    <source>
        <strain evidence="5">cv. Dabenzi</strain>
    </source>
</reference>
<dbReference type="GeneID" id="116187635"/>
<comment type="similarity">
    <text evidence="1">Belongs to the Whirly family.</text>
</comment>
<reference evidence="4" key="2">
    <citation type="submission" date="2017-06" db="EMBL/GenBank/DDBJ databases">
        <title>The pomegranate genome and the genomics of punicalagin biosynthesis.</title>
        <authorList>
            <person name="Xu C."/>
        </authorList>
    </citation>
    <scope>NUCLEOTIDE SEQUENCE [LARGE SCALE GENOMIC DNA]</scope>
    <source>
        <tissue evidence="4">Fresh leaf</tissue>
    </source>
</reference>
<reference evidence="7" key="4">
    <citation type="submission" date="2025-04" db="UniProtKB">
        <authorList>
            <consortium name="RefSeq"/>
        </authorList>
    </citation>
    <scope>IDENTIFICATION</scope>
    <source>
        <tissue evidence="7">Leaf</tissue>
    </source>
</reference>
<gene>
    <name evidence="7" type="primary">LOC116187635</name>
    <name evidence="4" type="ORF">CDL15_Pgr015969</name>
</gene>
<dbReference type="GO" id="GO:0006355">
    <property type="term" value="P:regulation of DNA-templated transcription"/>
    <property type="evidence" value="ECO:0007669"/>
    <property type="project" value="InterPro"/>
</dbReference>
<dbReference type="InterPro" id="IPR013742">
    <property type="entry name" value="Whirly"/>
</dbReference>
<dbReference type="GO" id="GO:0006952">
    <property type="term" value="P:defense response"/>
    <property type="evidence" value="ECO:0007669"/>
    <property type="project" value="InterPro"/>
</dbReference>
<feature type="region of interest" description="Disordered" evidence="3">
    <location>
        <begin position="221"/>
        <end position="242"/>
    </location>
</feature>
<dbReference type="Proteomes" id="UP000197138">
    <property type="component" value="Unassembled WGS sequence"/>
</dbReference>
<protein>
    <submittedName>
        <fullName evidence="7">Single-stranded DNA-binding protein WHY2, mitochondrial</fullName>
    </submittedName>
</protein>
<dbReference type="OrthoDB" id="511009at2759"/>
<keyword evidence="6" id="KW-1185">Reference proteome</keyword>
<dbReference type="PANTHER" id="PTHR31745">
    <property type="entry name" value="SINGLE-STRANDED DNA-BINDING PROTEIN WHY2, MITOCHONDRIAL"/>
    <property type="match status" value="1"/>
</dbReference>
<dbReference type="SUPFAM" id="SSF54447">
    <property type="entry name" value="ssDNA-binding transcriptional regulator domain"/>
    <property type="match status" value="1"/>
</dbReference>
<dbReference type="AlphaFoldDB" id="A0A218XPP4"/>
<dbReference type="PANTHER" id="PTHR31745:SF1">
    <property type="entry name" value="SINGLE-STRANDED DNA-BINDING PROTEIN WHY2, MITOCHONDRIAL"/>
    <property type="match status" value="1"/>
</dbReference>
<dbReference type="Gene3D" id="2.30.31.10">
    <property type="entry name" value="Transcriptional Coactivator Pc4, Chain A"/>
    <property type="match status" value="1"/>
</dbReference>
<evidence type="ECO:0000256" key="2">
    <source>
        <dbReference type="ARBA" id="ARBA00022946"/>
    </source>
</evidence>
<dbReference type="Proteomes" id="UP000515151">
    <property type="component" value="Chromosome 8"/>
</dbReference>
<accession>A0A218XPP4</accession>
<evidence type="ECO:0000313" key="5">
    <source>
        <dbReference type="Proteomes" id="UP000197138"/>
    </source>
</evidence>
<dbReference type="InterPro" id="IPR009044">
    <property type="entry name" value="ssDNA-bd_transcriptional_reg"/>
</dbReference>
<evidence type="ECO:0000313" key="7">
    <source>
        <dbReference type="RefSeq" id="XP_031372351.1"/>
    </source>
</evidence>
<dbReference type="RefSeq" id="XP_031372351.1">
    <property type="nucleotide sequence ID" value="XM_031516491.1"/>
</dbReference>
<keyword evidence="2" id="KW-0809">Transit peptide</keyword>
<dbReference type="Pfam" id="PF08536">
    <property type="entry name" value="Whirly"/>
    <property type="match status" value="1"/>
</dbReference>
<evidence type="ECO:0000313" key="6">
    <source>
        <dbReference type="Proteomes" id="UP000515151"/>
    </source>
</evidence>
<dbReference type="GO" id="GO:0003697">
    <property type="term" value="F:single-stranded DNA binding"/>
    <property type="evidence" value="ECO:0007669"/>
    <property type="project" value="InterPro"/>
</dbReference>
<reference evidence="6" key="3">
    <citation type="journal article" date="2020" name="Plant Biotechnol. J.">
        <title>The pomegranate (Punica granatum L.) draft genome dissects genetic divergence between soft- and hard-seeded cultivars.</title>
        <authorList>
            <person name="Luo X."/>
            <person name="Li H."/>
            <person name="Wu Z."/>
            <person name="Yao W."/>
            <person name="Zhao P."/>
            <person name="Cao D."/>
            <person name="Yu H."/>
            <person name="Li K."/>
            <person name="Poudel K."/>
            <person name="Zhao D."/>
            <person name="Zhang F."/>
            <person name="Xia X."/>
            <person name="Chen L."/>
            <person name="Wang Q."/>
            <person name="Jing D."/>
            <person name="Cao S."/>
        </authorList>
    </citation>
    <scope>NUCLEOTIDE SEQUENCE [LARGE SCALE GENOMIC DNA]</scope>
</reference>
<organism evidence="4 5">
    <name type="scientific">Punica granatum</name>
    <name type="common">Pomegranate</name>
    <dbReference type="NCBI Taxonomy" id="22663"/>
    <lineage>
        <taxon>Eukaryota</taxon>
        <taxon>Viridiplantae</taxon>
        <taxon>Streptophyta</taxon>
        <taxon>Embryophyta</taxon>
        <taxon>Tracheophyta</taxon>
        <taxon>Spermatophyta</taxon>
        <taxon>Magnoliopsida</taxon>
        <taxon>eudicotyledons</taxon>
        <taxon>Gunneridae</taxon>
        <taxon>Pentapetalae</taxon>
        <taxon>rosids</taxon>
        <taxon>malvids</taxon>
        <taxon>Myrtales</taxon>
        <taxon>Lythraceae</taxon>
        <taxon>Punica</taxon>
    </lineage>
</organism>
<proteinExistence type="inferred from homology"/>
<dbReference type="EMBL" id="MTKT01001080">
    <property type="protein sequence ID" value="OWM86933.1"/>
    <property type="molecule type" value="Genomic_DNA"/>
</dbReference>
<sequence length="242" mass="26880">MKTSLFSSILSRRISLAEIFVPCNVGHLRDALGGHACMRNAAYSTGGQNFAATGSIMDRIFAPYTVYKGKAALSLTPVLPTFTKLESGNGLRVDRRGNMMMKFWPAIGERKYDWEKRQLFALSATEIGAFISLGPTDSCEFFHDPSMKTSNAGQVRKSLSIKPHQDGSGYFISLSVVNNLLKSMDRITVPVTTAEFAVMKTACSFALPHIMGWDRYTSHQRPRVGENPSKVNPQMLDSEWDR</sequence>
<evidence type="ECO:0000313" key="4">
    <source>
        <dbReference type="EMBL" id="OWM86933.1"/>
    </source>
</evidence>
<evidence type="ECO:0000256" key="1">
    <source>
        <dbReference type="ARBA" id="ARBA00006061"/>
    </source>
</evidence>